<dbReference type="Proteomes" id="UP000274212">
    <property type="component" value="Unassembled WGS sequence"/>
</dbReference>
<proteinExistence type="predicted"/>
<dbReference type="PANTHER" id="PTHR34985:SF1">
    <property type="entry name" value="SLR0554 PROTEIN"/>
    <property type="match status" value="1"/>
</dbReference>
<name>A0A3M5R862_9PSED</name>
<protein>
    <submittedName>
        <fullName evidence="4">Virulence-associated E protein</fullName>
    </submittedName>
</protein>
<dbReference type="EMBL" id="RBTT01000322">
    <property type="protein sequence ID" value="RMU04684.1"/>
    <property type="molecule type" value="Genomic_DNA"/>
</dbReference>
<evidence type="ECO:0000313" key="5">
    <source>
        <dbReference type="Proteomes" id="UP000274212"/>
    </source>
</evidence>
<organism evidence="4 5">
    <name type="scientific">Pseudomonas syringae pv. coriandricola</name>
    <dbReference type="NCBI Taxonomy" id="264453"/>
    <lineage>
        <taxon>Bacteria</taxon>
        <taxon>Pseudomonadati</taxon>
        <taxon>Pseudomonadota</taxon>
        <taxon>Gammaproteobacteria</taxon>
        <taxon>Pseudomonadales</taxon>
        <taxon>Pseudomonadaceae</taxon>
        <taxon>Pseudomonas</taxon>
    </lineage>
</organism>
<reference evidence="4 5" key="1">
    <citation type="submission" date="2018-08" db="EMBL/GenBank/DDBJ databases">
        <title>Recombination of ecologically and evolutionarily significant loci maintains genetic cohesion in the Pseudomonas syringae species complex.</title>
        <authorList>
            <person name="Dillon M."/>
            <person name="Thakur S."/>
            <person name="Almeida R.N.D."/>
            <person name="Weir B.S."/>
            <person name="Guttman D.S."/>
        </authorList>
    </citation>
    <scope>NUCLEOTIDE SEQUENCE [LARGE SCALE GENOMIC DNA]</scope>
    <source>
        <strain evidence="4 5">ICMP 9829</strain>
    </source>
</reference>
<dbReference type="PANTHER" id="PTHR34985">
    <property type="entry name" value="SLR0554 PROTEIN"/>
    <property type="match status" value="1"/>
</dbReference>
<dbReference type="RefSeq" id="WP_122286292.1">
    <property type="nucleotide sequence ID" value="NZ_RBRV01000276.1"/>
</dbReference>
<accession>A0A3M5R862</accession>
<dbReference type="AlphaFoldDB" id="A0A3M5R862"/>
<evidence type="ECO:0000313" key="4">
    <source>
        <dbReference type="EMBL" id="RMU04684.1"/>
    </source>
</evidence>
<dbReference type="InterPro" id="IPR034154">
    <property type="entry name" value="TOPRIM_DnaG/twinkle"/>
</dbReference>
<feature type="domain" description="Toprim" evidence="3">
    <location>
        <begin position="232"/>
        <end position="333"/>
    </location>
</feature>
<feature type="domain" description="Virulence-associated protein E-like" evidence="2">
    <location>
        <begin position="507"/>
        <end position="720"/>
    </location>
</feature>
<feature type="compositionally biased region" description="Basic and acidic residues" evidence="1">
    <location>
        <begin position="78"/>
        <end position="120"/>
    </location>
</feature>
<evidence type="ECO:0000256" key="1">
    <source>
        <dbReference type="SAM" id="MobiDB-lite"/>
    </source>
</evidence>
<dbReference type="Pfam" id="PF13362">
    <property type="entry name" value="Toprim_3"/>
    <property type="match status" value="1"/>
</dbReference>
<comment type="caution">
    <text evidence="4">The sequence shown here is derived from an EMBL/GenBank/DDBJ whole genome shotgun (WGS) entry which is preliminary data.</text>
</comment>
<gene>
    <name evidence="4" type="ORF">ALP36_04520</name>
</gene>
<dbReference type="InterPro" id="IPR006171">
    <property type="entry name" value="TOPRIM_dom"/>
</dbReference>
<dbReference type="Pfam" id="PF05272">
    <property type="entry name" value="VapE-like_dom"/>
    <property type="match status" value="1"/>
</dbReference>
<evidence type="ECO:0000259" key="3">
    <source>
        <dbReference type="Pfam" id="PF13362"/>
    </source>
</evidence>
<feature type="region of interest" description="Disordered" evidence="1">
    <location>
        <begin position="78"/>
        <end position="123"/>
    </location>
</feature>
<sequence>MNMHVTVSHQTAMDQLLAAMAAEGIQPTDTLLANGKLERFHVEGDRVGTRNGWGCFHFDAAPAGQFGCKKRHGEHKFSWSAERDTKPMSAAERKAQQAEWDRRKAEKADAERKRHTDAAERANAQWDAAATATDDHPYLKRKVVKAHGLRVGPWQFTNEETGEIFTLTENALLVPICDKSRTIHSLQAIFPGKILGKGEGARDKDFTKGGRKAGLFHVIGKPQLVDGRAVFVLAEGYATGATIHEITGHCVLVCFDAGNLLLVAEAIRSNKADAIIVIAADNDQWTTTPVANPGVHFATRAAAAVGGLLAVPLFSSDDPDQPTDFNDLRCLDGVDAVRSVFETVFADRQVIQDQAEAVEAVEAVIDDAPPAWQEEMPDNSPWPSPVTVADEGDDAPAAGAASIHGCSIMQAHDFPDLSAKLRPLNTIPNLAALMRNFKITARYNMISKETELSVPGIWGTADNAQNVNLAHLNSLAAHCALPRENLTEYVKAIADANAYNPVVEWIDSKPWDGVSRIQELADTLVCTSPEFRTLLLRRWLISCAAGLIHKGFWTKGVLTLHGAQDLGKTSWFRRLVPADLCAFREGVSLDATSKDSVMTAVSHWIVELGELESTLRRDMENLKAFISQTTDRLRRPYDRVDSEYPRRTVFCASVNSEKFLKDDTGNGRFWVIAVEAVKHDHDIDMQQLWAEVMSLYRGGEQWHLTPAEKTKLNAGNEKFRQVSPIEEILTTNYDLSAPASRWITATGLLLEMGYDKPNRSQTTETGQMLHSLSVTRRILKGRTVYRIPEKLLSTASYR</sequence>
<dbReference type="CDD" id="cd01029">
    <property type="entry name" value="TOPRIM_primases"/>
    <property type="match status" value="1"/>
</dbReference>
<evidence type="ECO:0000259" key="2">
    <source>
        <dbReference type="Pfam" id="PF05272"/>
    </source>
</evidence>
<dbReference type="InterPro" id="IPR007936">
    <property type="entry name" value="VapE-like_dom"/>
</dbReference>